<dbReference type="CDD" id="cd16320">
    <property type="entry name" value="MraZ_N"/>
    <property type="match status" value="1"/>
</dbReference>
<comment type="subunit">
    <text evidence="7">Forms oligomers.</text>
</comment>
<dbReference type="InterPro" id="IPR020603">
    <property type="entry name" value="MraZ_dom"/>
</dbReference>
<dbReference type="PROSITE" id="PS51740">
    <property type="entry name" value="SPOVT_ABRB"/>
    <property type="match status" value="2"/>
</dbReference>
<dbReference type="Gene3D" id="3.40.1550.20">
    <property type="entry name" value="Transcriptional regulator MraZ domain"/>
    <property type="match status" value="1"/>
</dbReference>
<dbReference type="GO" id="GO:2000143">
    <property type="term" value="P:negative regulation of DNA-templated transcription initiation"/>
    <property type="evidence" value="ECO:0007669"/>
    <property type="project" value="TreeGrafter"/>
</dbReference>
<dbReference type="InterPro" id="IPR038619">
    <property type="entry name" value="MraZ_sf"/>
</dbReference>
<keyword evidence="2 7" id="KW-0963">Cytoplasm</keyword>
<reference evidence="9" key="1">
    <citation type="submission" date="2020-08" db="EMBL/GenBank/DDBJ databases">
        <authorList>
            <person name="Cejkova D."/>
            <person name="Kubasova T."/>
            <person name="Jahodarova E."/>
            <person name="Rychlik I."/>
        </authorList>
    </citation>
    <scope>NUCLEOTIDE SEQUENCE</scope>
    <source>
        <strain evidence="9">An559</strain>
    </source>
</reference>
<dbReference type="InterPro" id="IPR035644">
    <property type="entry name" value="MraZ_C"/>
</dbReference>
<comment type="similarity">
    <text evidence="7">Belongs to the MraZ family.</text>
</comment>
<feature type="domain" description="SpoVT-AbrB" evidence="8">
    <location>
        <begin position="5"/>
        <end position="48"/>
    </location>
</feature>
<evidence type="ECO:0000256" key="6">
    <source>
        <dbReference type="ARBA" id="ARBA00023163"/>
    </source>
</evidence>
<dbReference type="GO" id="GO:0003700">
    <property type="term" value="F:DNA-binding transcription factor activity"/>
    <property type="evidence" value="ECO:0007669"/>
    <property type="project" value="UniProtKB-UniRule"/>
</dbReference>
<keyword evidence="5 7" id="KW-0238">DNA-binding</keyword>
<evidence type="ECO:0000259" key="8">
    <source>
        <dbReference type="PROSITE" id="PS51740"/>
    </source>
</evidence>
<dbReference type="PANTHER" id="PTHR34701">
    <property type="entry name" value="TRANSCRIPTIONAL REGULATOR MRAZ"/>
    <property type="match status" value="1"/>
</dbReference>
<dbReference type="Pfam" id="PF02381">
    <property type="entry name" value="MraZ"/>
    <property type="match status" value="2"/>
</dbReference>
<dbReference type="InterPro" id="IPR035642">
    <property type="entry name" value="MraZ_N"/>
</dbReference>
<proteinExistence type="inferred from homology"/>
<dbReference type="AlphaFoldDB" id="A0A938X931"/>
<sequence>MLIGSYKCTTDAKGRLNFPAKLRADLGTRFVITRSLTDPCLNVYSLEEWARVEEKLHALPIVKAGNIIRMLSGCASEAEPDAQGRVVIPAQLRTYANLEKDVVVIGASTHCEIWNKDKWEALCSALDSETIADVMNELGF</sequence>
<dbReference type="CDD" id="cd16321">
    <property type="entry name" value="MraZ_C"/>
    <property type="match status" value="1"/>
</dbReference>
<evidence type="ECO:0000256" key="1">
    <source>
        <dbReference type="ARBA" id="ARBA00013860"/>
    </source>
</evidence>
<evidence type="ECO:0000256" key="3">
    <source>
        <dbReference type="ARBA" id="ARBA00022737"/>
    </source>
</evidence>
<name>A0A938X931_9FIRM</name>
<evidence type="ECO:0000256" key="7">
    <source>
        <dbReference type="HAMAP-Rule" id="MF_01008"/>
    </source>
</evidence>
<keyword evidence="4 7" id="KW-0805">Transcription regulation</keyword>
<dbReference type="InterPro" id="IPR007159">
    <property type="entry name" value="SpoVT-AbrB_dom"/>
</dbReference>
<reference evidence="9" key="2">
    <citation type="journal article" date="2021" name="Sci. Rep.">
        <title>The distribution of antibiotic resistance genes in chicken gut microbiota commensals.</title>
        <authorList>
            <person name="Juricova H."/>
            <person name="Matiasovicova J."/>
            <person name="Kubasova T."/>
            <person name="Cejkova D."/>
            <person name="Rychlik I."/>
        </authorList>
    </citation>
    <scope>NUCLEOTIDE SEQUENCE</scope>
    <source>
        <strain evidence="9">An559</strain>
    </source>
</reference>
<evidence type="ECO:0000313" key="10">
    <source>
        <dbReference type="Proteomes" id="UP000774750"/>
    </source>
</evidence>
<keyword evidence="6 7" id="KW-0804">Transcription</keyword>
<evidence type="ECO:0000256" key="5">
    <source>
        <dbReference type="ARBA" id="ARBA00023125"/>
    </source>
</evidence>
<dbReference type="EMBL" id="JACJKY010000015">
    <property type="protein sequence ID" value="MBM6921375.1"/>
    <property type="molecule type" value="Genomic_DNA"/>
</dbReference>
<dbReference type="GO" id="GO:0005737">
    <property type="term" value="C:cytoplasm"/>
    <property type="evidence" value="ECO:0007669"/>
    <property type="project" value="UniProtKB-UniRule"/>
</dbReference>
<organism evidence="9 10">
    <name type="scientific">Merdimmobilis hominis</name>
    <dbReference type="NCBI Taxonomy" id="2897707"/>
    <lineage>
        <taxon>Bacteria</taxon>
        <taxon>Bacillati</taxon>
        <taxon>Bacillota</taxon>
        <taxon>Clostridia</taxon>
        <taxon>Eubacteriales</taxon>
        <taxon>Oscillospiraceae</taxon>
        <taxon>Merdimmobilis</taxon>
    </lineage>
</organism>
<dbReference type="GO" id="GO:0000976">
    <property type="term" value="F:transcription cis-regulatory region binding"/>
    <property type="evidence" value="ECO:0007669"/>
    <property type="project" value="TreeGrafter"/>
</dbReference>
<comment type="caution">
    <text evidence="9">The sequence shown here is derived from an EMBL/GenBank/DDBJ whole genome shotgun (WGS) entry which is preliminary data.</text>
</comment>
<feature type="domain" description="SpoVT-AbrB" evidence="8">
    <location>
        <begin position="75"/>
        <end position="118"/>
    </location>
</feature>
<keyword evidence="3" id="KW-0677">Repeat</keyword>
<accession>A0A938X931</accession>
<dbReference type="InterPro" id="IPR037914">
    <property type="entry name" value="SpoVT-AbrB_sf"/>
</dbReference>
<comment type="subcellular location">
    <subcellularLocation>
        <location evidence="7">Cytoplasm</location>
        <location evidence="7">Nucleoid</location>
    </subcellularLocation>
</comment>
<dbReference type="HAMAP" id="MF_01008">
    <property type="entry name" value="MraZ"/>
    <property type="match status" value="1"/>
</dbReference>
<evidence type="ECO:0000256" key="4">
    <source>
        <dbReference type="ARBA" id="ARBA00023015"/>
    </source>
</evidence>
<dbReference type="PANTHER" id="PTHR34701:SF1">
    <property type="entry name" value="TRANSCRIPTIONAL REGULATOR MRAZ"/>
    <property type="match status" value="1"/>
</dbReference>
<dbReference type="Proteomes" id="UP000774750">
    <property type="component" value="Unassembled WGS sequence"/>
</dbReference>
<gene>
    <name evidence="7 9" type="primary">mraZ</name>
    <name evidence="9" type="ORF">H6A12_09430</name>
</gene>
<protein>
    <recommendedName>
        <fullName evidence="1 7">Transcriptional regulator MraZ</fullName>
    </recommendedName>
</protein>
<dbReference type="InterPro" id="IPR003444">
    <property type="entry name" value="MraZ"/>
</dbReference>
<dbReference type="SUPFAM" id="SSF89447">
    <property type="entry name" value="AbrB/MazE/MraZ-like"/>
    <property type="match status" value="1"/>
</dbReference>
<dbReference type="GO" id="GO:0009295">
    <property type="term" value="C:nucleoid"/>
    <property type="evidence" value="ECO:0007669"/>
    <property type="project" value="UniProtKB-SubCell"/>
</dbReference>
<keyword evidence="10" id="KW-1185">Reference proteome</keyword>
<evidence type="ECO:0000256" key="2">
    <source>
        <dbReference type="ARBA" id="ARBA00022490"/>
    </source>
</evidence>
<evidence type="ECO:0000313" key="9">
    <source>
        <dbReference type="EMBL" id="MBM6921375.1"/>
    </source>
</evidence>
<dbReference type="NCBIfam" id="TIGR00242">
    <property type="entry name" value="division/cell wall cluster transcriptional repressor MraZ"/>
    <property type="match status" value="1"/>
</dbReference>